<comment type="caution">
    <text evidence="1">The sequence shown here is derived from an EMBL/GenBank/DDBJ whole genome shotgun (WGS) entry which is preliminary data.</text>
</comment>
<protein>
    <submittedName>
        <fullName evidence="1">2483_t:CDS:1</fullName>
    </submittedName>
</protein>
<dbReference type="Proteomes" id="UP000789572">
    <property type="component" value="Unassembled WGS sequence"/>
</dbReference>
<dbReference type="PANTHER" id="PTHR43595">
    <property type="entry name" value="37S RIBOSOMAL PROTEIN S26, MITOCHONDRIAL"/>
    <property type="match status" value="1"/>
</dbReference>
<dbReference type="EMBL" id="CAJVPJ010001095">
    <property type="protein sequence ID" value="CAG8575230.1"/>
    <property type="molecule type" value="Genomic_DNA"/>
</dbReference>
<dbReference type="PANTHER" id="PTHR43595:SF2">
    <property type="entry name" value="SMALL RIBOSOMAL SUBUNIT PROTEIN MS42"/>
    <property type="match status" value="1"/>
</dbReference>
<dbReference type="OrthoDB" id="2419917at2759"/>
<evidence type="ECO:0000313" key="2">
    <source>
        <dbReference type="Proteomes" id="UP000789572"/>
    </source>
</evidence>
<dbReference type="InterPro" id="IPR036324">
    <property type="entry name" value="Mn/Fe_SOD_N_sf"/>
</dbReference>
<proteinExistence type="predicted"/>
<dbReference type="AlphaFoldDB" id="A0A9N9BTY4"/>
<reference evidence="1" key="1">
    <citation type="submission" date="2021-06" db="EMBL/GenBank/DDBJ databases">
        <authorList>
            <person name="Kallberg Y."/>
            <person name="Tangrot J."/>
            <person name="Rosling A."/>
        </authorList>
    </citation>
    <scope>NUCLEOTIDE SEQUENCE</scope>
    <source>
        <strain evidence="1">IA702</strain>
    </source>
</reference>
<organism evidence="1 2">
    <name type="scientific">Paraglomus occultum</name>
    <dbReference type="NCBI Taxonomy" id="144539"/>
    <lineage>
        <taxon>Eukaryota</taxon>
        <taxon>Fungi</taxon>
        <taxon>Fungi incertae sedis</taxon>
        <taxon>Mucoromycota</taxon>
        <taxon>Glomeromycotina</taxon>
        <taxon>Glomeromycetes</taxon>
        <taxon>Paraglomerales</taxon>
        <taxon>Paraglomeraceae</taxon>
        <taxon>Paraglomus</taxon>
    </lineage>
</organism>
<evidence type="ECO:0000313" key="1">
    <source>
        <dbReference type="EMBL" id="CAG8575230.1"/>
    </source>
</evidence>
<gene>
    <name evidence="1" type="ORF">POCULU_LOCUS6201</name>
</gene>
<dbReference type="SUPFAM" id="SSF46609">
    <property type="entry name" value="Fe,Mn superoxide dismutase (SOD), N-terminal domain"/>
    <property type="match status" value="1"/>
</dbReference>
<keyword evidence="2" id="KW-1185">Reference proteome</keyword>
<dbReference type="GO" id="GO:0005737">
    <property type="term" value="C:cytoplasm"/>
    <property type="evidence" value="ECO:0007669"/>
    <property type="project" value="TreeGrafter"/>
</dbReference>
<sequence length="242" mass="28167">MHYHYNILHKNYELKLLETIQETEIEEQFPTLENLMENLKQLPAEIKDNVRFFGGGLINHNFFFAHLTKFKSNQKEHEREEKISLAFLNLIQEEFTNLEKLKKELMALGLYIYVHLLPLTSGNMLIISTMEPTEKSALDGLVLMLALPPPPRKVRKLFPKLFIPNNLTIAIINKTTMAQEFSTNIGEESRDKYRNDPFSSLCPGRSGLEPRVGAVKESRMVKKKEVEHNKHEAIKEHILNQW</sequence>
<accession>A0A9N9BTY4</accession>
<dbReference type="Gene3D" id="1.10.287.990">
    <property type="entry name" value="Fe,Mn superoxide dismutase (SOD) domain"/>
    <property type="match status" value="1"/>
</dbReference>
<name>A0A9N9BTY4_9GLOM</name>